<protein>
    <submittedName>
        <fullName evidence="1">SFRICE_017077</fullName>
    </submittedName>
</protein>
<accession>A0A2H1W826</accession>
<sequence>MTRNNNFWITQRIAPCRTRTHDTLHDCHKSGKVLLGFFRYFENFSVVAWSLERRDDIDGDQVEYAGGGADDVDGDVAVAHHRRQAPHAVVELWTTSTSTR</sequence>
<dbReference type="AlphaFoldDB" id="A0A2H1W826"/>
<reference evidence="1" key="1">
    <citation type="submission" date="2016-07" db="EMBL/GenBank/DDBJ databases">
        <authorList>
            <person name="Bretaudeau A."/>
        </authorList>
    </citation>
    <scope>NUCLEOTIDE SEQUENCE</scope>
    <source>
        <strain evidence="1">Rice</strain>
        <tissue evidence="1">Whole body</tissue>
    </source>
</reference>
<gene>
    <name evidence="1" type="ORF">SFRICE_017077</name>
</gene>
<name>A0A2H1W826_SPOFR</name>
<evidence type="ECO:0000313" key="1">
    <source>
        <dbReference type="EMBL" id="SOQ49183.1"/>
    </source>
</evidence>
<organism evidence="1">
    <name type="scientific">Spodoptera frugiperda</name>
    <name type="common">Fall armyworm</name>
    <dbReference type="NCBI Taxonomy" id="7108"/>
    <lineage>
        <taxon>Eukaryota</taxon>
        <taxon>Metazoa</taxon>
        <taxon>Ecdysozoa</taxon>
        <taxon>Arthropoda</taxon>
        <taxon>Hexapoda</taxon>
        <taxon>Insecta</taxon>
        <taxon>Pterygota</taxon>
        <taxon>Neoptera</taxon>
        <taxon>Endopterygota</taxon>
        <taxon>Lepidoptera</taxon>
        <taxon>Glossata</taxon>
        <taxon>Ditrysia</taxon>
        <taxon>Noctuoidea</taxon>
        <taxon>Noctuidae</taxon>
        <taxon>Amphipyrinae</taxon>
        <taxon>Spodoptera</taxon>
    </lineage>
</organism>
<dbReference type="EMBL" id="ODYU01006912">
    <property type="protein sequence ID" value="SOQ49183.1"/>
    <property type="molecule type" value="Genomic_DNA"/>
</dbReference>
<proteinExistence type="predicted"/>